<proteinExistence type="predicted"/>
<dbReference type="AlphaFoldDB" id="A0A179GIV0"/>
<accession>A0A179GIV0</accession>
<evidence type="ECO:0000313" key="2">
    <source>
        <dbReference type="Proteomes" id="UP000078240"/>
    </source>
</evidence>
<reference evidence="1 2" key="1">
    <citation type="submission" date="2016-01" db="EMBL/GenBank/DDBJ databases">
        <title>Biosynthesis of antibiotic leucinostatins and their inhibition on Phytophthora in bio-control Purpureocillium lilacinum.</title>
        <authorList>
            <person name="Wang G."/>
            <person name="Liu Z."/>
            <person name="Lin R."/>
            <person name="Li E."/>
            <person name="Mao Z."/>
            <person name="Ling J."/>
            <person name="Yin W."/>
            <person name="Xie B."/>
        </authorList>
    </citation>
    <scope>NUCLEOTIDE SEQUENCE [LARGE SCALE GENOMIC DNA]</scope>
    <source>
        <strain evidence="1">PLBJ-1</strain>
    </source>
</reference>
<organism evidence="1 2">
    <name type="scientific">Purpureocillium lilacinum</name>
    <name type="common">Paecilomyces lilacinus</name>
    <dbReference type="NCBI Taxonomy" id="33203"/>
    <lineage>
        <taxon>Eukaryota</taxon>
        <taxon>Fungi</taxon>
        <taxon>Dikarya</taxon>
        <taxon>Ascomycota</taxon>
        <taxon>Pezizomycotina</taxon>
        <taxon>Sordariomycetes</taxon>
        <taxon>Hypocreomycetidae</taxon>
        <taxon>Hypocreales</taxon>
        <taxon>Ophiocordycipitaceae</taxon>
        <taxon>Purpureocillium</taxon>
    </lineage>
</organism>
<evidence type="ECO:0000313" key="1">
    <source>
        <dbReference type="EMBL" id="OAQ77370.1"/>
    </source>
</evidence>
<dbReference type="EMBL" id="LSBH01000006">
    <property type="protein sequence ID" value="OAQ77370.1"/>
    <property type="molecule type" value="Genomic_DNA"/>
</dbReference>
<name>A0A179GIV0_PURLI</name>
<protein>
    <submittedName>
        <fullName evidence="1">Uncharacterized protein</fullName>
    </submittedName>
</protein>
<sequence length="95" mass="10758">MGAGIFACRGLRKGDNKRLPRMWHDGPGEAWVTFASNWRAAHEQERLNGVLVARTRLIDVIDNRTQRSLAFEDLERPNVSQCSLVEISRQGDGPR</sequence>
<gene>
    <name evidence="1" type="ORF">VFPBJ_07842</name>
</gene>
<comment type="caution">
    <text evidence="1">The sequence shown here is derived from an EMBL/GenBank/DDBJ whole genome shotgun (WGS) entry which is preliminary data.</text>
</comment>
<dbReference type="Proteomes" id="UP000078240">
    <property type="component" value="Unassembled WGS sequence"/>
</dbReference>